<proteinExistence type="predicted"/>
<dbReference type="SUPFAM" id="SSF100950">
    <property type="entry name" value="NagB/RpiA/CoA transferase-like"/>
    <property type="match status" value="1"/>
</dbReference>
<dbReference type="InterPro" id="IPR037171">
    <property type="entry name" value="NagB/RpiA_transferase-like"/>
</dbReference>
<dbReference type="GO" id="GO:0005975">
    <property type="term" value="P:carbohydrate metabolic process"/>
    <property type="evidence" value="ECO:0007669"/>
    <property type="project" value="InterPro"/>
</dbReference>
<dbReference type="GO" id="GO:0006043">
    <property type="term" value="P:glucosamine catabolic process"/>
    <property type="evidence" value="ECO:0007669"/>
    <property type="project" value="TreeGrafter"/>
</dbReference>
<dbReference type="EC" id="3.5.99.6" evidence="3"/>
<evidence type="ECO:0000313" key="3">
    <source>
        <dbReference type="EMBL" id="MPN52759.1"/>
    </source>
</evidence>
<protein>
    <submittedName>
        <fullName evidence="3">Glucosamine-6-phosphate deaminase 1</fullName>
        <ecNumber evidence="3">3.5.99.6</ecNumber>
    </submittedName>
</protein>
<dbReference type="Pfam" id="PF01182">
    <property type="entry name" value="Glucosamine_iso"/>
    <property type="match status" value="1"/>
</dbReference>
<reference evidence="3" key="1">
    <citation type="submission" date="2019-08" db="EMBL/GenBank/DDBJ databases">
        <authorList>
            <person name="Kucharzyk K."/>
            <person name="Murdoch R.W."/>
            <person name="Higgins S."/>
            <person name="Loffler F."/>
        </authorList>
    </citation>
    <scope>NUCLEOTIDE SEQUENCE</scope>
</reference>
<dbReference type="InterPro" id="IPR004547">
    <property type="entry name" value="Glucosamine6P_isomerase"/>
</dbReference>
<gene>
    <name evidence="3" type="primary">nagB_64</name>
    <name evidence="3" type="ORF">SDC9_200422</name>
</gene>
<dbReference type="CDD" id="cd01399">
    <property type="entry name" value="GlcN6P_deaminase"/>
    <property type="match status" value="1"/>
</dbReference>
<evidence type="ECO:0000259" key="2">
    <source>
        <dbReference type="Pfam" id="PF01182"/>
    </source>
</evidence>
<dbReference type="PANTHER" id="PTHR11280:SF5">
    <property type="entry name" value="GLUCOSAMINE-6-PHOSPHATE ISOMERASE"/>
    <property type="match status" value="1"/>
</dbReference>
<dbReference type="InterPro" id="IPR006148">
    <property type="entry name" value="Glc/Gal-6P_isomerase"/>
</dbReference>
<dbReference type="GO" id="GO:0042802">
    <property type="term" value="F:identical protein binding"/>
    <property type="evidence" value="ECO:0007669"/>
    <property type="project" value="TreeGrafter"/>
</dbReference>
<dbReference type="GO" id="GO:0006046">
    <property type="term" value="P:N-acetylglucosamine catabolic process"/>
    <property type="evidence" value="ECO:0007669"/>
    <property type="project" value="TreeGrafter"/>
</dbReference>
<dbReference type="EMBL" id="VSSQ01119160">
    <property type="protein sequence ID" value="MPN52759.1"/>
    <property type="molecule type" value="Genomic_DNA"/>
</dbReference>
<dbReference type="AlphaFoldDB" id="A0A645IQZ4"/>
<dbReference type="GO" id="GO:0004342">
    <property type="term" value="F:glucosamine-6-phosphate deaminase activity"/>
    <property type="evidence" value="ECO:0007669"/>
    <property type="project" value="UniProtKB-EC"/>
</dbReference>
<dbReference type="GO" id="GO:0005737">
    <property type="term" value="C:cytoplasm"/>
    <property type="evidence" value="ECO:0007669"/>
    <property type="project" value="TreeGrafter"/>
</dbReference>
<dbReference type="PANTHER" id="PTHR11280">
    <property type="entry name" value="GLUCOSAMINE-6-PHOSPHATE ISOMERASE"/>
    <property type="match status" value="1"/>
</dbReference>
<dbReference type="GO" id="GO:0019262">
    <property type="term" value="P:N-acetylneuraminate catabolic process"/>
    <property type="evidence" value="ECO:0007669"/>
    <property type="project" value="TreeGrafter"/>
</dbReference>
<organism evidence="3">
    <name type="scientific">bioreactor metagenome</name>
    <dbReference type="NCBI Taxonomy" id="1076179"/>
    <lineage>
        <taxon>unclassified sequences</taxon>
        <taxon>metagenomes</taxon>
        <taxon>ecological metagenomes</taxon>
    </lineage>
</organism>
<dbReference type="Gene3D" id="3.40.50.1360">
    <property type="match status" value="1"/>
</dbReference>
<feature type="domain" description="Glucosamine/galactosamine-6-phosphate isomerase" evidence="2">
    <location>
        <begin position="7"/>
        <end position="167"/>
    </location>
</feature>
<keyword evidence="1 3" id="KW-0378">Hydrolase</keyword>
<sequence>MTGSSLLDWSDVISFNVSEFMPASAQEESRRAYMQNHLFGKVNIRPENIRFPNAEAEDLKAACAAFEDEISDAGGIDLQLLGLGKTGNIGFNYPGREFVALTHAVPLPQQETQEQYFALTMGVGSIMAAERIFMLVTGADKADAVYRMLNSPVSPAFPATMLQMHRRVTFVLDEPAATRL</sequence>
<name>A0A645IQZ4_9ZZZZ</name>
<accession>A0A645IQZ4</accession>
<evidence type="ECO:0000256" key="1">
    <source>
        <dbReference type="ARBA" id="ARBA00022801"/>
    </source>
</evidence>
<comment type="caution">
    <text evidence="3">The sequence shown here is derived from an EMBL/GenBank/DDBJ whole genome shotgun (WGS) entry which is preliminary data.</text>
</comment>